<dbReference type="PANTHER" id="PTHR36617:SF5">
    <property type="entry name" value="OS05G0421675 PROTEIN"/>
    <property type="match status" value="1"/>
</dbReference>
<dbReference type="EMBL" id="LXQA010060065">
    <property type="protein sequence ID" value="MCI05881.1"/>
    <property type="molecule type" value="Genomic_DNA"/>
</dbReference>
<evidence type="ECO:0000259" key="1">
    <source>
        <dbReference type="Pfam" id="PF13966"/>
    </source>
</evidence>
<dbReference type="Pfam" id="PF13966">
    <property type="entry name" value="zf-RVT"/>
    <property type="match status" value="1"/>
</dbReference>
<organism evidence="2 3">
    <name type="scientific">Trifolium medium</name>
    <dbReference type="NCBI Taxonomy" id="97028"/>
    <lineage>
        <taxon>Eukaryota</taxon>
        <taxon>Viridiplantae</taxon>
        <taxon>Streptophyta</taxon>
        <taxon>Embryophyta</taxon>
        <taxon>Tracheophyta</taxon>
        <taxon>Spermatophyta</taxon>
        <taxon>Magnoliopsida</taxon>
        <taxon>eudicotyledons</taxon>
        <taxon>Gunneridae</taxon>
        <taxon>Pentapetalae</taxon>
        <taxon>rosids</taxon>
        <taxon>fabids</taxon>
        <taxon>Fabales</taxon>
        <taxon>Fabaceae</taxon>
        <taxon>Papilionoideae</taxon>
        <taxon>50 kb inversion clade</taxon>
        <taxon>NPAAA clade</taxon>
        <taxon>Hologalegina</taxon>
        <taxon>IRL clade</taxon>
        <taxon>Trifolieae</taxon>
        <taxon>Trifolium</taxon>
    </lineage>
</organism>
<comment type="caution">
    <text evidence="2">The sequence shown here is derived from an EMBL/GenBank/DDBJ whole genome shotgun (WGS) entry which is preliminary data.</text>
</comment>
<protein>
    <submittedName>
        <fullName evidence="2">Cytochrome P450</fullName>
    </submittedName>
</protein>
<feature type="domain" description="Reverse transcriptase zinc-binding" evidence="1">
    <location>
        <begin position="141"/>
        <end position="190"/>
    </location>
</feature>
<dbReference type="InterPro" id="IPR026960">
    <property type="entry name" value="RVT-Znf"/>
</dbReference>
<dbReference type="AlphaFoldDB" id="A0A392P1F9"/>
<proteinExistence type="predicted"/>
<name>A0A392P1F9_9FABA</name>
<dbReference type="Proteomes" id="UP000265520">
    <property type="component" value="Unassembled WGS sequence"/>
</dbReference>
<feature type="non-terminal residue" evidence="2">
    <location>
        <position position="260"/>
    </location>
</feature>
<keyword evidence="3" id="KW-1185">Reference proteome</keyword>
<reference evidence="2 3" key="1">
    <citation type="journal article" date="2018" name="Front. Plant Sci.">
        <title>Red Clover (Trifolium pratense) and Zigzag Clover (T. medium) - A Picture of Genomic Similarities and Differences.</title>
        <authorList>
            <person name="Dluhosova J."/>
            <person name="Istvanek J."/>
            <person name="Nedelnik J."/>
            <person name="Repkova J."/>
        </authorList>
    </citation>
    <scope>NUCLEOTIDE SEQUENCE [LARGE SCALE GENOMIC DNA]</scope>
    <source>
        <strain evidence="3">cv. 10/8</strain>
        <tissue evidence="2">Leaf</tissue>
    </source>
</reference>
<accession>A0A392P1F9</accession>
<sequence>RWRILSEGTGIWRDILLARYETLFPAPHIGGRPNGLRGASWWWSDVSLLGTPVESQSDWFSEGVFKRIGNGILTSFWFDPWVDSVPLRIRYQSLFQASDQCLDIVADMGNWVRGEWVWEFRWRTNLGMHDQDLLTQLIDSLHQDRVPTRQILRKRRVLVGTTDTSCVFCGAVEESVDHLFVSCERVSPIWYRITRWLGIEYVCLNRIMQVFESFFGISVGHRVRLGMVLIWHAVVRSIWTSRNDIIFAGGSSTFDNLVDK</sequence>
<evidence type="ECO:0000313" key="3">
    <source>
        <dbReference type="Proteomes" id="UP000265520"/>
    </source>
</evidence>
<feature type="non-terminal residue" evidence="2">
    <location>
        <position position="1"/>
    </location>
</feature>
<dbReference type="PANTHER" id="PTHR36617">
    <property type="entry name" value="PROTEIN, PUTATIVE-RELATED"/>
    <property type="match status" value="1"/>
</dbReference>
<evidence type="ECO:0000313" key="2">
    <source>
        <dbReference type="EMBL" id="MCI05881.1"/>
    </source>
</evidence>